<feature type="domain" description="Type II secretion system protein GspF" evidence="7">
    <location>
        <begin position="166"/>
        <end position="291"/>
    </location>
</feature>
<comment type="subcellular location">
    <subcellularLocation>
        <location evidence="1">Cell membrane</location>
        <topology evidence="1">Multi-pass membrane protein</topology>
    </subcellularLocation>
</comment>
<gene>
    <name evidence="8" type="ORF">ACFFTR_28345</name>
</gene>
<dbReference type="EMBL" id="JBHMCA010000051">
    <property type="protein sequence ID" value="MFB9447017.1"/>
    <property type="molecule type" value="Genomic_DNA"/>
</dbReference>
<feature type="transmembrane region" description="Helical" evidence="6">
    <location>
        <begin position="274"/>
        <end position="296"/>
    </location>
</feature>
<keyword evidence="4 6" id="KW-1133">Transmembrane helix</keyword>
<evidence type="ECO:0000259" key="7">
    <source>
        <dbReference type="Pfam" id="PF00482"/>
    </source>
</evidence>
<feature type="transmembrane region" description="Helical" evidence="6">
    <location>
        <begin position="131"/>
        <end position="151"/>
    </location>
</feature>
<evidence type="ECO:0000313" key="9">
    <source>
        <dbReference type="Proteomes" id="UP001589608"/>
    </source>
</evidence>
<evidence type="ECO:0000256" key="5">
    <source>
        <dbReference type="ARBA" id="ARBA00023136"/>
    </source>
</evidence>
<dbReference type="InterPro" id="IPR018076">
    <property type="entry name" value="T2SS_GspF_dom"/>
</dbReference>
<dbReference type="Pfam" id="PF00482">
    <property type="entry name" value="T2SSF"/>
    <property type="match status" value="1"/>
</dbReference>
<accession>A0ABV5MDU2</accession>
<dbReference type="RefSeq" id="WP_223104908.1">
    <property type="nucleotide sequence ID" value="NZ_CP061913.1"/>
</dbReference>
<sequence length="304" mass="31856">MPAVLAIVTLAAAGALMVVAVGLPPTARERVMAALTPFGRLPAALAAARLTAGPAPLLARLADGPLGAAGPAMTGPRAVRRLQRWLEYAGSPPAWPLARLIRARSLGLCGGVAAGLFFGTAWAGVAGLVAGVPLGAAIGAYLVDLLLLNAAQKRQEQMLKHLPDALDALVIGVEAGLGLDAAMAQVATYTTGPVAAELTRTLQEMRIGSARATALRALADRTTIRELRTFLTALLQSGELGIPIADVLREHSRETRMKRRQRAEEMAQKVPVKILLPVLLCIFPAMFVIILGPGFLNLMKTFGH</sequence>
<keyword evidence="3 6" id="KW-0812">Transmembrane</keyword>
<protein>
    <submittedName>
        <fullName evidence="8">Type II secretion system F family protein</fullName>
    </submittedName>
</protein>
<dbReference type="Proteomes" id="UP001589608">
    <property type="component" value="Unassembled WGS sequence"/>
</dbReference>
<feature type="transmembrane region" description="Helical" evidence="6">
    <location>
        <begin position="106"/>
        <end position="125"/>
    </location>
</feature>
<evidence type="ECO:0000256" key="2">
    <source>
        <dbReference type="ARBA" id="ARBA00022475"/>
    </source>
</evidence>
<evidence type="ECO:0000256" key="4">
    <source>
        <dbReference type="ARBA" id="ARBA00022989"/>
    </source>
</evidence>
<evidence type="ECO:0000256" key="3">
    <source>
        <dbReference type="ARBA" id="ARBA00022692"/>
    </source>
</evidence>
<dbReference type="PANTHER" id="PTHR35007:SF2">
    <property type="entry name" value="PILUS ASSEMBLE PROTEIN"/>
    <property type="match status" value="1"/>
</dbReference>
<dbReference type="PANTHER" id="PTHR35007">
    <property type="entry name" value="INTEGRAL MEMBRANE PROTEIN-RELATED"/>
    <property type="match status" value="1"/>
</dbReference>
<evidence type="ECO:0000256" key="1">
    <source>
        <dbReference type="ARBA" id="ARBA00004651"/>
    </source>
</evidence>
<evidence type="ECO:0000313" key="8">
    <source>
        <dbReference type="EMBL" id="MFB9447017.1"/>
    </source>
</evidence>
<name>A0ABV5MDU2_9ACTN</name>
<proteinExistence type="predicted"/>
<keyword evidence="5 6" id="KW-0472">Membrane</keyword>
<keyword evidence="9" id="KW-1185">Reference proteome</keyword>
<comment type="caution">
    <text evidence="8">The sequence shown here is derived from an EMBL/GenBank/DDBJ whole genome shotgun (WGS) entry which is preliminary data.</text>
</comment>
<feature type="transmembrane region" description="Helical" evidence="6">
    <location>
        <begin position="6"/>
        <end position="23"/>
    </location>
</feature>
<evidence type="ECO:0000256" key="6">
    <source>
        <dbReference type="SAM" id="Phobius"/>
    </source>
</evidence>
<keyword evidence="2" id="KW-1003">Cell membrane</keyword>
<reference evidence="8 9" key="1">
    <citation type="submission" date="2024-09" db="EMBL/GenBank/DDBJ databases">
        <authorList>
            <person name="Sun Q."/>
            <person name="Mori K."/>
        </authorList>
    </citation>
    <scope>NUCLEOTIDE SEQUENCE [LARGE SCALE GENOMIC DNA]</scope>
    <source>
        <strain evidence="8 9">JCM 3307</strain>
    </source>
</reference>
<organism evidence="8 9">
    <name type="scientific">Dactylosporangium vinaceum</name>
    <dbReference type="NCBI Taxonomy" id="53362"/>
    <lineage>
        <taxon>Bacteria</taxon>
        <taxon>Bacillati</taxon>
        <taxon>Actinomycetota</taxon>
        <taxon>Actinomycetes</taxon>
        <taxon>Micromonosporales</taxon>
        <taxon>Micromonosporaceae</taxon>
        <taxon>Dactylosporangium</taxon>
    </lineage>
</organism>